<evidence type="ECO:0000313" key="7">
    <source>
        <dbReference type="Proteomes" id="UP000020735"/>
    </source>
</evidence>
<dbReference type="GO" id="GO:0003676">
    <property type="term" value="F:nucleic acid binding"/>
    <property type="evidence" value="ECO:0007669"/>
    <property type="project" value="InterPro"/>
</dbReference>
<dbReference type="EMBL" id="JEXJ01000065">
    <property type="protein sequence ID" value="EXC47766.1"/>
    <property type="molecule type" value="Genomic_DNA"/>
</dbReference>
<feature type="domain" description="Helicase C-terminal" evidence="5">
    <location>
        <begin position="1005"/>
        <end position="1160"/>
    </location>
</feature>
<keyword evidence="1" id="KW-0547">Nucleotide-binding</keyword>
<dbReference type="InterPro" id="IPR027417">
    <property type="entry name" value="P-loop_NTPase"/>
</dbReference>
<dbReference type="PANTHER" id="PTHR47957:SF3">
    <property type="entry name" value="ATP-DEPENDENT HELICASE HRQ1"/>
    <property type="match status" value="1"/>
</dbReference>
<dbReference type="InterPro" id="IPR018973">
    <property type="entry name" value="MZB"/>
</dbReference>
<dbReference type="Pfam" id="PF00270">
    <property type="entry name" value="DEAD"/>
    <property type="match status" value="1"/>
</dbReference>
<dbReference type="InterPro" id="IPR011545">
    <property type="entry name" value="DEAD/DEAH_box_helicase_dom"/>
</dbReference>
<evidence type="ECO:0000256" key="1">
    <source>
        <dbReference type="ARBA" id="ARBA00022741"/>
    </source>
</evidence>
<dbReference type="PANTHER" id="PTHR47957">
    <property type="entry name" value="ATP-DEPENDENT HELICASE HRQ1"/>
    <property type="match status" value="1"/>
</dbReference>
<accession>A0A009T8N0</accession>
<dbReference type="PROSITE" id="PS51192">
    <property type="entry name" value="HELICASE_ATP_BIND_1"/>
    <property type="match status" value="1"/>
</dbReference>
<dbReference type="GO" id="GO:0043138">
    <property type="term" value="F:3'-5' DNA helicase activity"/>
    <property type="evidence" value="ECO:0007669"/>
    <property type="project" value="TreeGrafter"/>
</dbReference>
<dbReference type="GO" id="GO:0036297">
    <property type="term" value="P:interstrand cross-link repair"/>
    <property type="evidence" value="ECO:0007669"/>
    <property type="project" value="TreeGrafter"/>
</dbReference>
<protein>
    <submittedName>
        <fullName evidence="6">DEAD/DEAH box helicase family protein</fullName>
    </submittedName>
</protein>
<evidence type="ECO:0000256" key="2">
    <source>
        <dbReference type="ARBA" id="ARBA00022840"/>
    </source>
</evidence>
<dbReference type="Pfam" id="PF00271">
    <property type="entry name" value="Helicase_C"/>
    <property type="match status" value="1"/>
</dbReference>
<dbReference type="Gene3D" id="3.40.50.300">
    <property type="entry name" value="P-loop containing nucleotide triphosphate hydrolases"/>
    <property type="match status" value="2"/>
</dbReference>
<dbReference type="Proteomes" id="UP000020735">
    <property type="component" value="Unassembled WGS sequence"/>
</dbReference>
<dbReference type="GO" id="GO:0005524">
    <property type="term" value="F:ATP binding"/>
    <property type="evidence" value="ECO:0007669"/>
    <property type="project" value="UniProtKB-KW"/>
</dbReference>
<organism evidence="6 7">
    <name type="scientific">Acinetobacter baumannii 99063</name>
    <dbReference type="NCBI Taxonomy" id="1310630"/>
    <lineage>
        <taxon>Bacteria</taxon>
        <taxon>Pseudomonadati</taxon>
        <taxon>Pseudomonadota</taxon>
        <taxon>Gammaproteobacteria</taxon>
        <taxon>Moraxellales</taxon>
        <taxon>Moraxellaceae</taxon>
        <taxon>Acinetobacter</taxon>
        <taxon>Acinetobacter calcoaceticus/baumannii complex</taxon>
    </lineage>
</organism>
<keyword evidence="2" id="KW-0067">ATP-binding</keyword>
<feature type="coiled-coil region" evidence="3">
    <location>
        <begin position="1046"/>
        <end position="1073"/>
    </location>
</feature>
<dbReference type="Pfam" id="PF09369">
    <property type="entry name" value="MZB"/>
    <property type="match status" value="1"/>
</dbReference>
<keyword evidence="3" id="KW-0175">Coiled coil</keyword>
<dbReference type="GO" id="GO:0006289">
    <property type="term" value="P:nucleotide-excision repair"/>
    <property type="evidence" value="ECO:0007669"/>
    <property type="project" value="TreeGrafter"/>
</dbReference>
<dbReference type="SMART" id="SM00490">
    <property type="entry name" value="HELICc"/>
    <property type="match status" value="1"/>
</dbReference>
<reference evidence="6 7" key="1">
    <citation type="submission" date="2014-02" db="EMBL/GenBank/DDBJ databases">
        <title>Comparative genomics and transcriptomics to identify genetic mechanisms underlying the emergence of carbapenem resistant Acinetobacter baumannii (CRAb).</title>
        <authorList>
            <person name="Harris A.D."/>
            <person name="Johnson K.J."/>
            <person name="George J."/>
            <person name="Shefchek K."/>
            <person name="Daugherty S.C."/>
            <person name="Parankush S."/>
            <person name="Sadzewicz L."/>
            <person name="Tallon L."/>
            <person name="Sengamalay N."/>
            <person name="Hazen T.H."/>
            <person name="Rasko D.A."/>
        </authorList>
    </citation>
    <scope>NUCLEOTIDE SEQUENCE [LARGE SCALE GENOMIC DNA]</scope>
    <source>
        <strain evidence="6 7">99063</strain>
    </source>
</reference>
<proteinExistence type="predicted"/>
<feature type="domain" description="Helicase ATP-binding" evidence="4">
    <location>
        <begin position="109"/>
        <end position="318"/>
    </location>
</feature>
<dbReference type="InterPro" id="IPR001650">
    <property type="entry name" value="Helicase_C-like"/>
</dbReference>
<sequence>MQPYYSDLLEQACQRTKESTLSVLGINDPELREHLAEQMSQLPGSKFSFLAPPVFEHTFAWKQAPVTMTELSGKLLAKSVVSALDSQSNGRYRFGAEFKPFEHQLKSWKNLLADKKSIVVTSGTGSGKTECFMVPILNDLFELSENINAPLEGVHALFLYPLNALINSQEERLSAWTQHFGGKLRYCLYNGNTPESESSNRTLQKDRPYQVLSRELMRKSPAPILVTNGTMLEYIMVRQIDAPIIEKSRAKKSLRWIVLDEAHSYVGSQAAELALQLRRVLEAFGVEAKDVRFVATSATIADSNAEQQLKTYLSQLAGIEESQIEVIGGQRAVPQLKLETNHNKLSLKELSEIESDLEVSAKRFEALESNQTARAIREIIVQQGRESYKPLTSLEIKEKLNADYAISVNQVEIIAWIDLLTNTKAQEKEEAFLKVRAHFLQRITHGLWSCINPHCNQKEGTALKKWPYGNVYATCEQKCKCESPVLELTFCKECNSPHLLGQLVDANDGIRQLKQVGEVKIDEFSLLTEEDEIEEADINNSSNKLIDYNQSILLSVNDNGEMLNLDRGGFEKYPGEEEFNLFATSNKCHYCELETQEGYLPVNRSILGAPFYVTKAIPTILEFCPDITIKELEENGVTNISPQSLPSFGRRLITFTDSRQGTARMSVQMQQEAQRSRLRGAVVEMLKKIPDLSGGEMSREEIEEQIEQIKHDPKMKMFLTLLQQELLKLDTSDESSISWKEMIEKLTALSDFNFSILNAMKYYSPEVFGDQTEGSHRLISMLLLSEFSRRPRNRNSTETLGLVKVGYSGLEKVSSVPLYWESKGLNLQDWKDFLKVVLDFYVREYYYIHIDRSISNWMGRKIVTKRLFGPDSKLTEDKISKQWPLASKRKNNRLVKLLALGGQLDLNAPIDIDIADEWLKCAWKVLTQDIAILESDNGQFFIRPQKFKFSLNEHVFICPVTHRLIDTTFKGITPYLPTGIPKSKEAFICQKTKMPNLKVFSSNKDHHDNIQYIRELIANDETIKELRSLNLWNDLCDRIIEGGMYYRVAEHSAQQASERLQDYEKRFKSGEVNVMNCSTTMEMGVDIGGISAVVMNNVPPHPANYLQRAGRAGRSKESRALSYTICKSNPHDQQVFHNPKWAFETSIPAPYVALNSKRLIQRHVNSMYLSFFLKNEIGNTDAEKTKLNLKWFYLANGDEDISVCNRFINWIKANIYTYSYALEKLIKGTDLSFDSVESILGNTIQKITEMRDQWLREYLRLETQMSEAVKGSAYAYRLSIEMRRLSDEYLLRELAAKCFLPGYGFPTDIASFETTNVIDYIRQKQDRDAEKQRKSREDNVSLLRDMPSRNLAVAIREYAPGSEIVLDGRVFKSKGISLAWHNIHSSDAKEAQKFDLAWRCVHCGQNGFNTDSAVDINNVYCDNPSCGEKIRINEQRKVLQPTGFVHDFYEEPSNDVTTQTFIPVQTPWIAGKGARLSLPNSALGFMVADTSGHVFNYSSGLYGHGYAVCLECGRAESQKEKEKFPLSLSPEQKHYPLKPSKHDRENGQRKFCEGSERLIKDLHLGSYMTTDIFELVLHHPERNEYLTDSKENESIAFTLAVAFRKALAKKLGISANELGYGKRPILLDGNHQITAIQVYDFISGGAGFASSAPRHIESLLSSMVDELECPKYCESVCAHCLLDSQSRHHYSLLNRHDVKKWLGANYKNFISTEELSFFSGAQYWPYSLKECIEHHVSLGAKKLILNWGGESDSWELLSPSVKKTIARWAEDTSLEIDISLPQTIIDSKAYLAELKFLQTHFNVQFVDGDNIHQSIVAQLYLTDRIVTVVSPDMNSRIPNEEWLNTNAIVGVSETYKLLSEKVITLPTLVEKNQSSIVGLDLLDQLNVDLCSFGRKFWNLVAESTSEFGEICQNETIKSIEYSDRYIKSASNMLLIVSWLKGLEDQVGNIGQLKIKTVISDDETKDLPTILHHDYHSVKQFEKVFEKLLTDNLDISQKEIDLMTYENGKALYHKRNLTITFESGTIFDIQLDQGLGYWRLFESHKLSQRNVYFNAQRDFVSVAKGLTDLQKFIVVRNGEQNPTSIYVKRRVADLVAVVSK</sequence>
<gene>
    <name evidence="6" type="ORF">J529_3101</name>
</gene>
<evidence type="ECO:0000256" key="3">
    <source>
        <dbReference type="SAM" id="Coils"/>
    </source>
</evidence>
<comment type="caution">
    <text evidence="6">The sequence shown here is derived from an EMBL/GenBank/DDBJ whole genome shotgun (WGS) entry which is preliminary data.</text>
</comment>
<keyword evidence="6" id="KW-0378">Hydrolase</keyword>
<name>A0A009T8N0_ACIBA</name>
<dbReference type="PROSITE" id="PS51194">
    <property type="entry name" value="HELICASE_CTER"/>
    <property type="match status" value="1"/>
</dbReference>
<evidence type="ECO:0000259" key="4">
    <source>
        <dbReference type="PROSITE" id="PS51192"/>
    </source>
</evidence>
<dbReference type="PATRIC" id="fig|1310630.3.peg.3025"/>
<keyword evidence="6" id="KW-0347">Helicase</keyword>
<dbReference type="RefSeq" id="WP_032068729.1">
    <property type="nucleotide sequence ID" value="NZ_JEXJ01000065.1"/>
</dbReference>
<evidence type="ECO:0000259" key="5">
    <source>
        <dbReference type="PROSITE" id="PS51194"/>
    </source>
</evidence>
<dbReference type="InterPro" id="IPR014001">
    <property type="entry name" value="Helicase_ATP-bd"/>
</dbReference>
<evidence type="ECO:0000313" key="6">
    <source>
        <dbReference type="EMBL" id="EXC47766.1"/>
    </source>
</evidence>
<dbReference type="SUPFAM" id="SSF52540">
    <property type="entry name" value="P-loop containing nucleoside triphosphate hydrolases"/>
    <property type="match status" value="2"/>
</dbReference>
<dbReference type="SMART" id="SM00487">
    <property type="entry name" value="DEXDc"/>
    <property type="match status" value="1"/>
</dbReference>